<protein>
    <recommendedName>
        <fullName evidence="3">Phosphocarrier protein HPr</fullName>
    </recommendedName>
</protein>
<evidence type="ECO:0000256" key="4">
    <source>
        <dbReference type="ARBA" id="ARBA00022490"/>
    </source>
</evidence>
<accession>A0A8A7KNZ4</accession>
<keyword evidence="5" id="KW-0598">Phosphotransferase system</keyword>
<dbReference type="CDD" id="cd00367">
    <property type="entry name" value="PTS-HPr_like"/>
    <property type="match status" value="1"/>
</dbReference>
<proteinExistence type="predicted"/>
<dbReference type="Pfam" id="PF00381">
    <property type="entry name" value="PTS-HPr"/>
    <property type="match status" value="1"/>
</dbReference>
<dbReference type="InterPro" id="IPR002114">
    <property type="entry name" value="PTS_HPr_Ser_P_site"/>
</dbReference>
<dbReference type="AlphaFoldDB" id="A0A8A7KNZ4"/>
<dbReference type="PROSITE" id="PS00589">
    <property type="entry name" value="PTS_HPR_SER"/>
    <property type="match status" value="1"/>
</dbReference>
<comment type="function">
    <text evidence="1">General (non sugar-specific) component of the phosphoenolpyruvate-dependent sugar phosphotransferase system (sugar PTS). This major carbohydrate active-transport system catalyzes the phosphorylation of incoming sugar substrates concomitantly with their translocation across the cell membrane. The phosphoryl group from phosphoenolpyruvate (PEP) is transferred to the phosphoryl carrier protein HPr by enzyme I. Phospho-HPr then transfers it to the PTS EIIA domain.</text>
</comment>
<keyword evidence="8" id="KW-1185">Reference proteome</keyword>
<evidence type="ECO:0000313" key="8">
    <source>
        <dbReference type="Proteomes" id="UP000665020"/>
    </source>
</evidence>
<feature type="domain" description="HPr" evidence="6">
    <location>
        <begin position="1"/>
        <end position="87"/>
    </location>
</feature>
<dbReference type="Proteomes" id="UP000665020">
    <property type="component" value="Chromosome"/>
</dbReference>
<dbReference type="SUPFAM" id="SSF55594">
    <property type="entry name" value="HPr-like"/>
    <property type="match status" value="1"/>
</dbReference>
<dbReference type="KEGG" id="ifn:GM661_18345"/>
<name>A0A8A7KNZ4_9FIRM</name>
<dbReference type="InterPro" id="IPR050399">
    <property type="entry name" value="HPr"/>
</dbReference>
<dbReference type="RefSeq" id="WP_230868104.1">
    <property type="nucleotide sequence ID" value="NZ_CP046640.1"/>
</dbReference>
<dbReference type="InterPro" id="IPR035895">
    <property type="entry name" value="HPr-like_sf"/>
</dbReference>
<dbReference type="PANTHER" id="PTHR33705:SF2">
    <property type="entry name" value="PHOSPHOCARRIER PROTEIN NPR"/>
    <property type="match status" value="1"/>
</dbReference>
<evidence type="ECO:0000313" key="7">
    <source>
        <dbReference type="EMBL" id="QTL99774.1"/>
    </source>
</evidence>
<evidence type="ECO:0000256" key="2">
    <source>
        <dbReference type="ARBA" id="ARBA00004496"/>
    </source>
</evidence>
<reference evidence="7" key="1">
    <citation type="submission" date="2019-12" db="EMBL/GenBank/DDBJ databases">
        <authorList>
            <person name="zhang j."/>
            <person name="sun C.M."/>
        </authorList>
    </citation>
    <scope>NUCLEOTIDE SEQUENCE</scope>
    <source>
        <strain evidence="7">NS-1</strain>
    </source>
</reference>
<evidence type="ECO:0000256" key="5">
    <source>
        <dbReference type="ARBA" id="ARBA00022683"/>
    </source>
</evidence>
<gene>
    <name evidence="7" type="ORF">GM661_18345</name>
</gene>
<dbReference type="InterPro" id="IPR001020">
    <property type="entry name" value="PTS_HPr_His_P_site"/>
</dbReference>
<comment type="subcellular location">
    <subcellularLocation>
        <location evidence="2">Cytoplasm</location>
    </subcellularLocation>
</comment>
<dbReference type="NCBIfam" id="TIGR01003">
    <property type="entry name" value="PTS_HPr_family"/>
    <property type="match status" value="1"/>
</dbReference>
<dbReference type="Gene3D" id="3.30.1340.10">
    <property type="entry name" value="HPr-like"/>
    <property type="match status" value="1"/>
</dbReference>
<dbReference type="InterPro" id="IPR000032">
    <property type="entry name" value="HPr-like"/>
</dbReference>
<evidence type="ECO:0000256" key="1">
    <source>
        <dbReference type="ARBA" id="ARBA00003681"/>
    </source>
</evidence>
<dbReference type="GO" id="GO:0005737">
    <property type="term" value="C:cytoplasm"/>
    <property type="evidence" value="ECO:0007669"/>
    <property type="project" value="UniProtKB-SubCell"/>
</dbReference>
<dbReference type="PROSITE" id="PS00369">
    <property type="entry name" value="PTS_HPR_HIS"/>
    <property type="match status" value="1"/>
</dbReference>
<dbReference type="PROSITE" id="PS51350">
    <property type="entry name" value="PTS_HPR_DOM"/>
    <property type="match status" value="1"/>
</dbReference>
<dbReference type="PANTHER" id="PTHR33705">
    <property type="entry name" value="PHOSPHOCARRIER PROTEIN HPR"/>
    <property type="match status" value="1"/>
</dbReference>
<dbReference type="PRINTS" id="PR00107">
    <property type="entry name" value="PHOSPHOCPHPR"/>
</dbReference>
<keyword evidence="4" id="KW-0963">Cytoplasm</keyword>
<dbReference type="EMBL" id="CP046640">
    <property type="protein sequence ID" value="QTL99774.1"/>
    <property type="molecule type" value="Genomic_DNA"/>
</dbReference>
<sequence length="87" mass="9359">MMEGKAIIPNETGLHARPASLFVNKAKNYKSDIKLILGEKEVNGKSILGVMSLGAKKDAQITIKASGEDDKEAVEGLISFIEEELAD</sequence>
<evidence type="ECO:0000259" key="6">
    <source>
        <dbReference type="PROSITE" id="PS51350"/>
    </source>
</evidence>
<organism evidence="7 8">
    <name type="scientific">Iocasia fonsfrigidae</name>
    <dbReference type="NCBI Taxonomy" id="2682810"/>
    <lineage>
        <taxon>Bacteria</taxon>
        <taxon>Bacillati</taxon>
        <taxon>Bacillota</taxon>
        <taxon>Clostridia</taxon>
        <taxon>Halanaerobiales</taxon>
        <taxon>Halanaerobiaceae</taxon>
        <taxon>Iocasia</taxon>
    </lineage>
</organism>
<dbReference type="GO" id="GO:0009401">
    <property type="term" value="P:phosphoenolpyruvate-dependent sugar phosphotransferase system"/>
    <property type="evidence" value="ECO:0007669"/>
    <property type="project" value="UniProtKB-KW"/>
</dbReference>
<evidence type="ECO:0000256" key="3">
    <source>
        <dbReference type="ARBA" id="ARBA00020422"/>
    </source>
</evidence>